<dbReference type="Pfam" id="PF14322">
    <property type="entry name" value="SusD-like_3"/>
    <property type="match status" value="1"/>
</dbReference>
<dbReference type="OrthoDB" id="621570at2"/>
<reference evidence="8 9" key="1">
    <citation type="submission" date="2016-10" db="EMBL/GenBank/DDBJ databases">
        <authorList>
            <person name="de Groot N.N."/>
        </authorList>
    </citation>
    <scope>NUCLEOTIDE SEQUENCE [LARGE SCALE GENOMIC DNA]</scope>
    <source>
        <strain evidence="8 9">DSM 18610</strain>
    </source>
</reference>
<protein>
    <submittedName>
        <fullName evidence="8">Starch-binding associating with outer membrane</fullName>
    </submittedName>
</protein>
<evidence type="ECO:0000256" key="4">
    <source>
        <dbReference type="ARBA" id="ARBA00023136"/>
    </source>
</evidence>
<comment type="similarity">
    <text evidence="2">Belongs to the SusD family.</text>
</comment>
<sequence length="453" mass="49871">MKTYLSFAMAILIMAFTSPGCKRLIEVPASKSQIEVQTVFSDSTLATSALLGAYYSMTQSTVSFKYLSLYSDEYAQTSGDPSLDEFYSNQVRPDNPLNQSLWGNLFSVIYQANAIIRETSNSPLSPTLKNQLTAEAKFLRAFANFYLVELYGHIPLVISPDVQENKTAFQVDEPTIFRQIIQDLNDAKATLQPSYKGSGKVRANRWAAAALLSRVYLFQNQHQQAADEATAVISSGQYSPLGTLETIFLAASKEAILQWWATGGAIPDGSALIPAAATSVPTYVLTAGLKQAFTAVDLRGSKWIATRTISTSGNSTTYNYPSKYKNRTANSGSAEYPMALRLAEQYLIRAEALAKLQRTSEAIADVNQTRTRAGLCPLSATTSQQDCLQAIASERRLELYGEYAHRFLDLKRRGELSAILSPIKTGWKNTASNLPIPQNELIYNSNLKQNEGY</sequence>
<accession>A0A1H9SY99</accession>
<evidence type="ECO:0000313" key="8">
    <source>
        <dbReference type="EMBL" id="SER89856.1"/>
    </source>
</evidence>
<evidence type="ECO:0000259" key="6">
    <source>
        <dbReference type="Pfam" id="PF07980"/>
    </source>
</evidence>
<keyword evidence="3" id="KW-0732">Signal</keyword>
<evidence type="ECO:0000256" key="2">
    <source>
        <dbReference type="ARBA" id="ARBA00006275"/>
    </source>
</evidence>
<dbReference type="Proteomes" id="UP000199572">
    <property type="component" value="Unassembled WGS sequence"/>
</dbReference>
<keyword evidence="5" id="KW-0998">Cell outer membrane</keyword>
<dbReference type="EMBL" id="FOGG01000020">
    <property type="protein sequence ID" value="SER89856.1"/>
    <property type="molecule type" value="Genomic_DNA"/>
</dbReference>
<dbReference type="Pfam" id="PF07980">
    <property type="entry name" value="SusD_RagB"/>
    <property type="match status" value="1"/>
</dbReference>
<feature type="domain" description="SusD-like N-terminal" evidence="7">
    <location>
        <begin position="34"/>
        <end position="217"/>
    </location>
</feature>
<dbReference type="RefSeq" id="WP_090885946.1">
    <property type="nucleotide sequence ID" value="NZ_FOGG01000020.1"/>
</dbReference>
<dbReference type="CDD" id="cd08977">
    <property type="entry name" value="SusD"/>
    <property type="match status" value="1"/>
</dbReference>
<dbReference type="STRING" id="390241.SAMN04488023_1203"/>
<evidence type="ECO:0000313" key="9">
    <source>
        <dbReference type="Proteomes" id="UP000199572"/>
    </source>
</evidence>
<feature type="domain" description="RagB/SusD" evidence="6">
    <location>
        <begin position="310"/>
        <end position="453"/>
    </location>
</feature>
<gene>
    <name evidence="8" type="ORF">SAMN04488023_1203</name>
</gene>
<organism evidence="8 9">
    <name type="scientific">Pedobacter rhizosphaerae</name>
    <dbReference type="NCBI Taxonomy" id="390241"/>
    <lineage>
        <taxon>Bacteria</taxon>
        <taxon>Pseudomonadati</taxon>
        <taxon>Bacteroidota</taxon>
        <taxon>Sphingobacteriia</taxon>
        <taxon>Sphingobacteriales</taxon>
        <taxon>Sphingobacteriaceae</taxon>
        <taxon>Pedobacter</taxon>
    </lineage>
</organism>
<dbReference type="AlphaFoldDB" id="A0A1H9SY99"/>
<dbReference type="SUPFAM" id="SSF48452">
    <property type="entry name" value="TPR-like"/>
    <property type="match status" value="1"/>
</dbReference>
<dbReference type="InterPro" id="IPR011990">
    <property type="entry name" value="TPR-like_helical_dom_sf"/>
</dbReference>
<dbReference type="InterPro" id="IPR012944">
    <property type="entry name" value="SusD_RagB_dom"/>
</dbReference>
<dbReference type="GO" id="GO:0009279">
    <property type="term" value="C:cell outer membrane"/>
    <property type="evidence" value="ECO:0007669"/>
    <property type="project" value="UniProtKB-SubCell"/>
</dbReference>
<keyword evidence="9" id="KW-1185">Reference proteome</keyword>
<evidence type="ECO:0000256" key="1">
    <source>
        <dbReference type="ARBA" id="ARBA00004442"/>
    </source>
</evidence>
<proteinExistence type="inferred from homology"/>
<comment type="subcellular location">
    <subcellularLocation>
        <location evidence="1">Cell outer membrane</location>
    </subcellularLocation>
</comment>
<evidence type="ECO:0000259" key="7">
    <source>
        <dbReference type="Pfam" id="PF14322"/>
    </source>
</evidence>
<dbReference type="InterPro" id="IPR033985">
    <property type="entry name" value="SusD-like_N"/>
</dbReference>
<keyword evidence="4" id="KW-0472">Membrane</keyword>
<name>A0A1H9SY99_9SPHI</name>
<dbReference type="Gene3D" id="1.25.40.390">
    <property type="match status" value="1"/>
</dbReference>
<evidence type="ECO:0000256" key="5">
    <source>
        <dbReference type="ARBA" id="ARBA00023237"/>
    </source>
</evidence>
<evidence type="ECO:0000256" key="3">
    <source>
        <dbReference type="ARBA" id="ARBA00022729"/>
    </source>
</evidence>